<dbReference type="AlphaFoldDB" id="A0A1X1TL95"/>
<dbReference type="EMBL" id="LQOT01000043">
    <property type="protein sequence ID" value="ORV45345.1"/>
    <property type="molecule type" value="Genomic_DNA"/>
</dbReference>
<keyword evidence="3" id="KW-1185">Reference proteome</keyword>
<dbReference type="Pfam" id="PF00934">
    <property type="entry name" value="PE"/>
    <property type="match status" value="1"/>
</dbReference>
<organism evidence="2 3">
    <name type="scientific">Mycolicibacter engbaekii</name>
    <dbReference type="NCBI Taxonomy" id="188915"/>
    <lineage>
        <taxon>Bacteria</taxon>
        <taxon>Bacillati</taxon>
        <taxon>Actinomycetota</taxon>
        <taxon>Actinomycetes</taxon>
        <taxon>Mycobacteriales</taxon>
        <taxon>Mycobacteriaceae</taxon>
        <taxon>Mycolicibacter</taxon>
    </lineage>
</organism>
<dbReference type="InterPro" id="IPR000084">
    <property type="entry name" value="PE-PGRS_N"/>
</dbReference>
<evidence type="ECO:0000259" key="1">
    <source>
        <dbReference type="Pfam" id="PF00934"/>
    </source>
</evidence>
<protein>
    <submittedName>
        <fullName evidence="2">PE family protein</fullName>
    </submittedName>
</protein>
<name>A0A1X1TL95_9MYCO</name>
<dbReference type="SUPFAM" id="SSF140459">
    <property type="entry name" value="PE/PPE dimer-like"/>
    <property type="match status" value="1"/>
</dbReference>
<dbReference type="STRING" id="188915.AWC02_14030"/>
<dbReference type="RefSeq" id="WP_085129345.1">
    <property type="nucleotide sequence ID" value="NZ_LQOT01000043.1"/>
</dbReference>
<feature type="domain" description="PE" evidence="1">
    <location>
        <begin position="4"/>
        <end position="94"/>
    </location>
</feature>
<dbReference type="InterPro" id="IPR038332">
    <property type="entry name" value="PPE_sf"/>
</dbReference>
<gene>
    <name evidence="2" type="ORF">AWC02_14030</name>
</gene>
<dbReference type="Gene3D" id="1.10.287.850">
    <property type="entry name" value="HP0062-like domain"/>
    <property type="match status" value="1"/>
</dbReference>
<accession>A0A1X1TL95</accession>
<dbReference type="Proteomes" id="UP000193465">
    <property type="component" value="Unassembled WGS sequence"/>
</dbReference>
<proteinExistence type="predicted"/>
<reference evidence="2 3" key="1">
    <citation type="submission" date="2016-01" db="EMBL/GenBank/DDBJ databases">
        <title>The new phylogeny of the genus Mycobacterium.</title>
        <authorList>
            <person name="Tarcisio F."/>
            <person name="Conor M."/>
            <person name="Antonella G."/>
            <person name="Elisabetta G."/>
            <person name="Giulia F.S."/>
            <person name="Sara T."/>
            <person name="Anna F."/>
            <person name="Clotilde B."/>
            <person name="Roberto B."/>
            <person name="Veronica D.S."/>
            <person name="Fabio R."/>
            <person name="Monica P."/>
            <person name="Olivier J."/>
            <person name="Enrico T."/>
            <person name="Nicola S."/>
        </authorList>
    </citation>
    <scope>NUCLEOTIDE SEQUENCE [LARGE SCALE GENOMIC DNA]</scope>
    <source>
        <strain evidence="2 3">ATCC 27353</strain>
    </source>
</reference>
<evidence type="ECO:0000313" key="2">
    <source>
        <dbReference type="EMBL" id="ORV45345.1"/>
    </source>
</evidence>
<sequence length="99" mass="9937">MSTVVAQPEVLAASAHELQAITAEMQASNAAAFAPTTQIVPAGADMVSILTATSFAAHAELYQQVGARAVAMQQMLETVLSISSGSYAATEAANAAALG</sequence>
<comment type="caution">
    <text evidence="2">The sequence shown here is derived from an EMBL/GenBank/DDBJ whole genome shotgun (WGS) entry which is preliminary data.</text>
</comment>
<evidence type="ECO:0000313" key="3">
    <source>
        <dbReference type="Proteomes" id="UP000193465"/>
    </source>
</evidence>